<evidence type="ECO:0000256" key="1">
    <source>
        <dbReference type="SAM" id="MobiDB-lite"/>
    </source>
</evidence>
<dbReference type="AlphaFoldDB" id="A0AAN7UT00"/>
<gene>
    <name evidence="2" type="ORF">RRF57_010766</name>
</gene>
<feature type="region of interest" description="Disordered" evidence="1">
    <location>
        <begin position="60"/>
        <end position="81"/>
    </location>
</feature>
<keyword evidence="3" id="KW-1185">Reference proteome</keyword>
<name>A0AAN7UT00_9PEZI</name>
<evidence type="ECO:0000313" key="3">
    <source>
        <dbReference type="Proteomes" id="UP001305414"/>
    </source>
</evidence>
<evidence type="ECO:0000313" key="2">
    <source>
        <dbReference type="EMBL" id="KAK5635053.1"/>
    </source>
</evidence>
<proteinExistence type="predicted"/>
<dbReference type="EMBL" id="JAWHQM010000047">
    <property type="protein sequence ID" value="KAK5635053.1"/>
    <property type="molecule type" value="Genomic_DNA"/>
</dbReference>
<organism evidence="2 3">
    <name type="scientific">Xylaria bambusicola</name>
    <dbReference type="NCBI Taxonomy" id="326684"/>
    <lineage>
        <taxon>Eukaryota</taxon>
        <taxon>Fungi</taxon>
        <taxon>Dikarya</taxon>
        <taxon>Ascomycota</taxon>
        <taxon>Pezizomycotina</taxon>
        <taxon>Sordariomycetes</taxon>
        <taxon>Xylariomycetidae</taxon>
        <taxon>Xylariales</taxon>
        <taxon>Xylariaceae</taxon>
        <taxon>Xylaria</taxon>
    </lineage>
</organism>
<sequence>MASDGKLGSLRALATRVSAMTKLAQAFLTSSLNWYIFLKGIPSRTGWLASSERGAGWIMPNKAAGPASSGTFGGDDMTSNN</sequence>
<dbReference type="Proteomes" id="UP001305414">
    <property type="component" value="Unassembled WGS sequence"/>
</dbReference>
<protein>
    <submittedName>
        <fullName evidence="2">Uncharacterized protein</fullName>
    </submittedName>
</protein>
<accession>A0AAN7UT00</accession>
<comment type="caution">
    <text evidence="2">The sequence shown here is derived from an EMBL/GenBank/DDBJ whole genome shotgun (WGS) entry which is preliminary data.</text>
</comment>
<reference evidence="2 3" key="1">
    <citation type="submission" date="2023-10" db="EMBL/GenBank/DDBJ databases">
        <title>Draft genome sequence of Xylaria bambusicola isolate GMP-LS, the root and basal stem rot pathogen of sugarcane in Indonesia.</title>
        <authorList>
            <person name="Selvaraj P."/>
            <person name="Muralishankar V."/>
            <person name="Muruganantham S."/>
            <person name="Sp S."/>
            <person name="Haryani S."/>
            <person name="Lau K.J.X."/>
            <person name="Naqvi N.I."/>
        </authorList>
    </citation>
    <scope>NUCLEOTIDE SEQUENCE [LARGE SCALE GENOMIC DNA]</scope>
    <source>
        <strain evidence="2">GMP-LS</strain>
    </source>
</reference>